<dbReference type="InterPro" id="IPR052747">
    <property type="entry name" value="TA_system_RelE_toxin"/>
</dbReference>
<dbReference type="InterPro" id="IPR007712">
    <property type="entry name" value="RelE/ParE_toxin"/>
</dbReference>
<evidence type="ECO:0000313" key="2">
    <source>
        <dbReference type="EMBL" id="PZN74653.1"/>
    </source>
</evidence>
<protein>
    <submittedName>
        <fullName evidence="2">Type II toxin-antitoxin system RelE/ParE family toxin</fullName>
    </submittedName>
</protein>
<evidence type="ECO:0000313" key="3">
    <source>
        <dbReference type="Proteomes" id="UP000249396"/>
    </source>
</evidence>
<dbReference type="EMBL" id="QJPH01000416">
    <property type="protein sequence ID" value="PZN74653.1"/>
    <property type="molecule type" value="Genomic_DNA"/>
</dbReference>
<dbReference type="AlphaFoldDB" id="A0A2W4QSZ4"/>
<dbReference type="PANTHER" id="PTHR38813">
    <property type="match status" value="1"/>
</dbReference>
<dbReference type="Proteomes" id="UP000249396">
    <property type="component" value="Unassembled WGS sequence"/>
</dbReference>
<dbReference type="SUPFAM" id="SSF143011">
    <property type="entry name" value="RelE-like"/>
    <property type="match status" value="1"/>
</dbReference>
<dbReference type="Gene3D" id="3.30.2310.20">
    <property type="entry name" value="RelE-like"/>
    <property type="match status" value="1"/>
</dbReference>
<keyword evidence="1" id="KW-1277">Toxin-antitoxin system</keyword>
<accession>A0A2W4QSZ4</accession>
<comment type="caution">
    <text evidence="2">The sequence shown here is derived from an EMBL/GenBank/DDBJ whole genome shotgun (WGS) entry which is preliminary data.</text>
</comment>
<reference evidence="2 3" key="1">
    <citation type="journal article" date="2018" name="Aquat. Microb. Ecol.">
        <title>Gammaproteobacterial methanotrophs dominate.</title>
        <authorList>
            <person name="Rissanen A.J."/>
            <person name="Saarenheimo J."/>
            <person name="Tiirola M."/>
            <person name="Peura S."/>
            <person name="Aalto S.L."/>
            <person name="Karvinen A."/>
            <person name="Nykanen H."/>
        </authorList>
    </citation>
    <scope>NUCLEOTIDE SEQUENCE [LARGE SCALE GENOMIC DNA]</scope>
    <source>
        <strain evidence="2">AMbin10</strain>
    </source>
</reference>
<name>A0A2W4QSZ4_9GAMM</name>
<dbReference type="PANTHER" id="PTHR38813:SF1">
    <property type="entry name" value="TOXIN RELE1-RELATED"/>
    <property type="match status" value="1"/>
</dbReference>
<dbReference type="InterPro" id="IPR035093">
    <property type="entry name" value="RelE/ParE_toxin_dom_sf"/>
</dbReference>
<sequence>MYQIIVHRRAVRYMQSLAAKEKERIKNSLAQLASNPLSFPSIKPMSGQWNGYYRIRLGDKRIIFWVDHDNKTVYVDHVGPRGDVYKN</sequence>
<gene>
    <name evidence="2" type="ORF">DM484_20670</name>
</gene>
<dbReference type="Pfam" id="PF05016">
    <property type="entry name" value="ParE_toxin"/>
    <property type="match status" value="1"/>
</dbReference>
<evidence type="ECO:0000256" key="1">
    <source>
        <dbReference type="ARBA" id="ARBA00022649"/>
    </source>
</evidence>
<proteinExistence type="predicted"/>
<organism evidence="2 3">
    <name type="scientific">Candidatus Methylumidiphilus alinenensis</name>
    <dbReference type="NCBI Taxonomy" id="2202197"/>
    <lineage>
        <taxon>Bacteria</taxon>
        <taxon>Pseudomonadati</taxon>
        <taxon>Pseudomonadota</taxon>
        <taxon>Gammaproteobacteria</taxon>
        <taxon>Methylococcales</taxon>
        <taxon>Candidatus Methylumidiphilus</taxon>
    </lineage>
</organism>